<accession>A0ABW2LTR6</accession>
<organism evidence="1 2">
    <name type="scientific">Saccharopolyspora griseoalba</name>
    <dbReference type="NCBI Taxonomy" id="1431848"/>
    <lineage>
        <taxon>Bacteria</taxon>
        <taxon>Bacillati</taxon>
        <taxon>Actinomycetota</taxon>
        <taxon>Actinomycetes</taxon>
        <taxon>Pseudonocardiales</taxon>
        <taxon>Pseudonocardiaceae</taxon>
        <taxon>Saccharopolyspora</taxon>
    </lineage>
</organism>
<evidence type="ECO:0000313" key="1">
    <source>
        <dbReference type="EMBL" id="MFC7344966.1"/>
    </source>
</evidence>
<dbReference type="RefSeq" id="WP_380673273.1">
    <property type="nucleotide sequence ID" value="NZ_JBHTCJ010000022.1"/>
</dbReference>
<proteinExistence type="predicted"/>
<name>A0ABW2LTR6_9PSEU</name>
<reference evidence="2" key="1">
    <citation type="journal article" date="2019" name="Int. J. Syst. Evol. Microbiol.">
        <title>The Global Catalogue of Microorganisms (GCM) 10K type strain sequencing project: providing services to taxonomists for standard genome sequencing and annotation.</title>
        <authorList>
            <consortium name="The Broad Institute Genomics Platform"/>
            <consortium name="The Broad Institute Genome Sequencing Center for Infectious Disease"/>
            <person name="Wu L."/>
            <person name="Ma J."/>
        </authorList>
    </citation>
    <scope>NUCLEOTIDE SEQUENCE [LARGE SCALE GENOMIC DNA]</scope>
    <source>
        <strain evidence="2">WLHS5</strain>
    </source>
</reference>
<dbReference type="Proteomes" id="UP001596504">
    <property type="component" value="Unassembled WGS sequence"/>
</dbReference>
<sequence length="96" mass="10327">MSLETYLAAAQRHADRYRELNRRCGPTWQAGDHLRAVAQLLGAAAAYRAAAGEAAATGDGRARDFGWSAARLSELAEDHQLWAEFGRIEAADGAQA</sequence>
<dbReference type="EMBL" id="JBHTCJ010000022">
    <property type="protein sequence ID" value="MFC7344966.1"/>
    <property type="molecule type" value="Genomic_DNA"/>
</dbReference>
<keyword evidence="2" id="KW-1185">Reference proteome</keyword>
<comment type="caution">
    <text evidence="1">The sequence shown here is derived from an EMBL/GenBank/DDBJ whole genome shotgun (WGS) entry which is preliminary data.</text>
</comment>
<evidence type="ECO:0000313" key="2">
    <source>
        <dbReference type="Proteomes" id="UP001596504"/>
    </source>
</evidence>
<protein>
    <submittedName>
        <fullName evidence="1">Uncharacterized protein</fullName>
    </submittedName>
</protein>
<gene>
    <name evidence="1" type="ORF">ACFQRI_26445</name>
</gene>